<protein>
    <submittedName>
        <fullName evidence="2 3">Uncharacterized protein</fullName>
    </submittedName>
</protein>
<reference evidence="3" key="3">
    <citation type="submission" date="2020-12" db="UniProtKB">
        <authorList>
            <consortium name="EnsemblPlants"/>
        </authorList>
    </citation>
    <scope>IDENTIFICATION</scope>
</reference>
<evidence type="ECO:0000313" key="3">
    <source>
        <dbReference type="EnsemblPlants" id="Pp3c2_11279V3.1"/>
    </source>
</evidence>
<evidence type="ECO:0000313" key="4">
    <source>
        <dbReference type="Proteomes" id="UP000006727"/>
    </source>
</evidence>
<keyword evidence="1" id="KW-0812">Transmembrane</keyword>
<reference evidence="2 4" key="1">
    <citation type="journal article" date="2008" name="Science">
        <title>The Physcomitrella genome reveals evolutionary insights into the conquest of land by plants.</title>
        <authorList>
            <person name="Rensing S."/>
            <person name="Lang D."/>
            <person name="Zimmer A."/>
            <person name="Terry A."/>
            <person name="Salamov A."/>
            <person name="Shapiro H."/>
            <person name="Nishiyama T."/>
            <person name="Perroud P.-F."/>
            <person name="Lindquist E."/>
            <person name="Kamisugi Y."/>
            <person name="Tanahashi T."/>
            <person name="Sakakibara K."/>
            <person name="Fujita T."/>
            <person name="Oishi K."/>
            <person name="Shin-I T."/>
            <person name="Kuroki Y."/>
            <person name="Toyoda A."/>
            <person name="Suzuki Y."/>
            <person name="Hashimoto A."/>
            <person name="Yamaguchi K."/>
            <person name="Sugano A."/>
            <person name="Kohara Y."/>
            <person name="Fujiyama A."/>
            <person name="Anterola A."/>
            <person name="Aoki S."/>
            <person name="Ashton N."/>
            <person name="Barbazuk W.B."/>
            <person name="Barker E."/>
            <person name="Bennetzen J."/>
            <person name="Bezanilla M."/>
            <person name="Blankenship R."/>
            <person name="Cho S.H."/>
            <person name="Dutcher S."/>
            <person name="Estelle M."/>
            <person name="Fawcett J.A."/>
            <person name="Gundlach H."/>
            <person name="Hanada K."/>
            <person name="Heyl A."/>
            <person name="Hicks K.A."/>
            <person name="Hugh J."/>
            <person name="Lohr M."/>
            <person name="Mayer K."/>
            <person name="Melkozernov A."/>
            <person name="Murata T."/>
            <person name="Nelson D."/>
            <person name="Pils B."/>
            <person name="Prigge M."/>
            <person name="Reiss B."/>
            <person name="Renner T."/>
            <person name="Rombauts S."/>
            <person name="Rushton P."/>
            <person name="Sanderfoot A."/>
            <person name="Schween G."/>
            <person name="Shiu S.-H."/>
            <person name="Stueber K."/>
            <person name="Theodoulou F.L."/>
            <person name="Tu H."/>
            <person name="Van de Peer Y."/>
            <person name="Verrier P.J."/>
            <person name="Waters E."/>
            <person name="Wood A."/>
            <person name="Yang L."/>
            <person name="Cove D."/>
            <person name="Cuming A."/>
            <person name="Hasebe M."/>
            <person name="Lucas S."/>
            <person name="Mishler D.B."/>
            <person name="Reski R."/>
            <person name="Grigoriev I."/>
            <person name="Quatrano R.S."/>
            <person name="Boore J.L."/>
        </authorList>
    </citation>
    <scope>NUCLEOTIDE SEQUENCE [LARGE SCALE GENOMIC DNA]</scope>
    <source>
        <strain evidence="3 4">cv. Gransden 2004</strain>
    </source>
</reference>
<feature type="transmembrane region" description="Helical" evidence="1">
    <location>
        <begin position="33"/>
        <end position="52"/>
    </location>
</feature>
<dbReference type="EMBL" id="ABEU02000002">
    <property type="protein sequence ID" value="PNR59744.1"/>
    <property type="molecule type" value="Genomic_DNA"/>
</dbReference>
<dbReference type="InParanoid" id="A0A2K1L143"/>
<organism evidence="2">
    <name type="scientific">Physcomitrium patens</name>
    <name type="common">Spreading-leaved earth moss</name>
    <name type="synonym">Physcomitrella patens</name>
    <dbReference type="NCBI Taxonomy" id="3218"/>
    <lineage>
        <taxon>Eukaryota</taxon>
        <taxon>Viridiplantae</taxon>
        <taxon>Streptophyta</taxon>
        <taxon>Embryophyta</taxon>
        <taxon>Bryophyta</taxon>
        <taxon>Bryophytina</taxon>
        <taxon>Bryopsida</taxon>
        <taxon>Funariidae</taxon>
        <taxon>Funariales</taxon>
        <taxon>Funariaceae</taxon>
        <taxon>Physcomitrium</taxon>
    </lineage>
</organism>
<sequence length="84" mass="9510">MAVNVVGVWSMPQLSFRLRQVAKGKQWQIFQQFILFFVLIIWFAMVTISSLFTPSTGTEIGSSTAGTKMKPLPLLHARKLAWIL</sequence>
<evidence type="ECO:0000313" key="2">
    <source>
        <dbReference type="EMBL" id="PNR59744.1"/>
    </source>
</evidence>
<gene>
    <name evidence="2" type="ORF">PHYPA_002536</name>
</gene>
<keyword evidence="1" id="KW-0472">Membrane</keyword>
<name>A0A2K1L143_PHYPA</name>
<dbReference type="Gramene" id="Pp3c2_11279V3.1">
    <property type="protein sequence ID" value="Pp3c2_11279V3.1"/>
    <property type="gene ID" value="Pp3c2_11279"/>
</dbReference>
<dbReference type="Proteomes" id="UP000006727">
    <property type="component" value="Chromosome 2"/>
</dbReference>
<dbReference type="PaxDb" id="3218-PP1S84_289V6.1"/>
<keyword evidence="1" id="KW-1133">Transmembrane helix</keyword>
<dbReference type="EnsemblPlants" id="Pp3c2_11279V3.1">
    <property type="protein sequence ID" value="Pp3c2_11279V3.1"/>
    <property type="gene ID" value="Pp3c2_11279"/>
</dbReference>
<proteinExistence type="predicted"/>
<dbReference type="EnsemblPlants" id="Pp3c2_11279V3.2">
    <property type="protein sequence ID" value="Pp3c2_11279V3.2"/>
    <property type="gene ID" value="Pp3c2_11279"/>
</dbReference>
<keyword evidence="4" id="KW-1185">Reference proteome</keyword>
<dbReference type="Gramene" id="Pp3c2_11279V3.2">
    <property type="protein sequence ID" value="Pp3c2_11279V3.2"/>
    <property type="gene ID" value="Pp3c2_11279"/>
</dbReference>
<dbReference type="AlphaFoldDB" id="A0A2K1L143"/>
<evidence type="ECO:0000256" key="1">
    <source>
        <dbReference type="SAM" id="Phobius"/>
    </source>
</evidence>
<accession>A0A2K1L143</accession>
<reference evidence="2 4" key="2">
    <citation type="journal article" date="2018" name="Plant J.">
        <title>The Physcomitrella patens chromosome-scale assembly reveals moss genome structure and evolution.</title>
        <authorList>
            <person name="Lang D."/>
            <person name="Ullrich K.K."/>
            <person name="Murat F."/>
            <person name="Fuchs J."/>
            <person name="Jenkins J."/>
            <person name="Haas F.B."/>
            <person name="Piednoel M."/>
            <person name="Gundlach H."/>
            <person name="Van Bel M."/>
            <person name="Meyberg R."/>
            <person name="Vives C."/>
            <person name="Morata J."/>
            <person name="Symeonidi A."/>
            <person name="Hiss M."/>
            <person name="Muchero W."/>
            <person name="Kamisugi Y."/>
            <person name="Saleh O."/>
            <person name="Blanc G."/>
            <person name="Decker E.L."/>
            <person name="van Gessel N."/>
            <person name="Grimwood J."/>
            <person name="Hayes R.D."/>
            <person name="Graham S.W."/>
            <person name="Gunter L.E."/>
            <person name="McDaniel S.F."/>
            <person name="Hoernstein S.N.W."/>
            <person name="Larsson A."/>
            <person name="Li F.W."/>
            <person name="Perroud P.F."/>
            <person name="Phillips J."/>
            <person name="Ranjan P."/>
            <person name="Rokshar D.S."/>
            <person name="Rothfels C.J."/>
            <person name="Schneider L."/>
            <person name="Shu S."/>
            <person name="Stevenson D.W."/>
            <person name="Thummler F."/>
            <person name="Tillich M."/>
            <person name="Villarreal Aguilar J.C."/>
            <person name="Widiez T."/>
            <person name="Wong G.K."/>
            <person name="Wymore A."/>
            <person name="Zhang Y."/>
            <person name="Zimmer A.D."/>
            <person name="Quatrano R.S."/>
            <person name="Mayer K.F.X."/>
            <person name="Goodstein D."/>
            <person name="Casacuberta J.M."/>
            <person name="Vandepoele K."/>
            <person name="Reski R."/>
            <person name="Cuming A.C."/>
            <person name="Tuskan G.A."/>
            <person name="Maumus F."/>
            <person name="Salse J."/>
            <person name="Schmutz J."/>
            <person name="Rensing S.A."/>
        </authorList>
    </citation>
    <scope>NUCLEOTIDE SEQUENCE [LARGE SCALE GENOMIC DNA]</scope>
    <source>
        <strain evidence="3 4">cv. Gransden 2004</strain>
    </source>
</reference>